<evidence type="ECO:0000256" key="3">
    <source>
        <dbReference type="SAM" id="SignalP"/>
    </source>
</evidence>
<dbReference type="InterPro" id="IPR000757">
    <property type="entry name" value="Beta-glucanase-like"/>
</dbReference>
<dbReference type="Proteomes" id="UP000006620">
    <property type="component" value="Chromosome"/>
</dbReference>
<dbReference type="PATRIC" id="fig|1036673.3.peg.4633"/>
<evidence type="ECO:0000313" key="6">
    <source>
        <dbReference type="Proteomes" id="UP000006620"/>
    </source>
</evidence>
<dbReference type="PROSITE" id="PS51762">
    <property type="entry name" value="GH16_2"/>
    <property type="match status" value="1"/>
</dbReference>
<dbReference type="Pfam" id="PF02018">
    <property type="entry name" value="CBM_4_9"/>
    <property type="match status" value="4"/>
</dbReference>
<dbReference type="Gene3D" id="2.60.120.260">
    <property type="entry name" value="Galactose-binding domain-like"/>
    <property type="match status" value="4"/>
</dbReference>
<dbReference type="CDD" id="cd08023">
    <property type="entry name" value="GH16_laminarinase_like"/>
    <property type="match status" value="1"/>
</dbReference>
<dbReference type="Pfam" id="PF00722">
    <property type="entry name" value="Glyco_hydro_16"/>
    <property type="match status" value="1"/>
</dbReference>
<organism evidence="5 6">
    <name type="scientific">Paenibacillus mucilaginosus (strain KNP414)</name>
    <dbReference type="NCBI Taxonomy" id="1036673"/>
    <lineage>
        <taxon>Bacteria</taxon>
        <taxon>Bacillati</taxon>
        <taxon>Bacillota</taxon>
        <taxon>Bacilli</taxon>
        <taxon>Bacillales</taxon>
        <taxon>Paenibacillaceae</taxon>
        <taxon>Paenibacillus</taxon>
    </lineage>
</organism>
<sequence length="1061" mass="113725">MMTRMINRSLALPLAALLAVLPLGAPQADAAAVSGQAGGAPAAGMAAKKKGKETPLWTQVWGDEFDDGVIDGSKWTFDLTNGASVGNPGWGNNELQYYTNRPENVKEEDGKLVITALKENYEGFGYTSARIKTKGLFAKRYGKFEIRASAPAGKGYWPAIWMLPEHNRYGGWAASGEIDIMEGWGSRPHTIAGTIHYGQQWPSNTYSGKEYELPNGSTIEDYHTYAIEWEPGEIRWYVDGRLYSTKNDWYSRSADQPANNAYPAPFDEEFHLLMNLAVGGNFDGSPAPDTVFPKSMKVDYVRVYELTGREYREPVPPTVAKEDYLPGAKLPQADGSLIYNSGFTQSLEADPGMGIPGTAHWALYKDPGAEADVSLENIGGSRFAKVTIGQAGSNAYSIQPQAIVSLAKGRYYKLSFDAKTDTARSMNVKVTGGASVGYAGYSQGLNAELTDSVKRYEMAFQMKMASDNAARIEFNLGTNAHPAWIGNARLEEIEGIPFEHDAPKAPLSSGNHVYNGTFDIGEPDGMSYWHLLPDGKAAAAGSVDADERKLNVEITKNGKKEDDVLLLQKGLFLLDGHDYALSFDAKASHSRVIGVELAGGDGKTYAKQNVTLGRDSRTVTVSFENLAAAADDPNAQLIFHLGGSKGTLQFDNIRLVRTSTYFPPDTVFYPLANGDFSGGLNPWQPAVDSGGAVTAKAVDGEARLTVTNQGANPWSAMFLQNGLRLQGGIPYTFSFDARASVNRKLEVVAENASYTRYVDQTVDLTPERKTHRFDFTMPQDDTVDLKFLLGLITGTGAVGAAHDVTIDNVVFQVKDAPVAQPPSLLQDSTGNQAGQDVQISFADRAAWRAALTFVSVNGIVLDPSAYDVNPGSLDISALAFPAAGSYRIEVQADGYAPAAVTQVILAADGNLVTNGGFTEGVRGWSTWSGEGGAAELTAENGEAHILVHSPGGPAWANQLYQEGIPMTAGSTYELGFKASSTVNRPVTVEFTGTGGGVKTFYLTPEAGVYTHRITVDSGAPLKLNFLIGSVSADGASTPAEAHGITLDEVRITEAASEPSSF</sequence>
<protein>
    <submittedName>
        <fullName evidence="5">Endo-beta-1,3-glucanase</fullName>
    </submittedName>
</protein>
<accession>F8FLH5</accession>
<name>F8FLH5_PAEMK</name>
<dbReference type="PANTHER" id="PTHR10963:SF55">
    <property type="entry name" value="GLYCOSIDE HYDROLASE FAMILY 16 PROTEIN"/>
    <property type="match status" value="1"/>
</dbReference>
<dbReference type="InterPro" id="IPR013320">
    <property type="entry name" value="ConA-like_dom_sf"/>
</dbReference>
<keyword evidence="2" id="KW-0378">Hydrolase</keyword>
<dbReference type="GO" id="GO:0005975">
    <property type="term" value="P:carbohydrate metabolic process"/>
    <property type="evidence" value="ECO:0007669"/>
    <property type="project" value="InterPro"/>
</dbReference>
<comment type="similarity">
    <text evidence="1">Belongs to the glycosyl hydrolase 16 family.</text>
</comment>
<dbReference type="RefSeq" id="WP_013918696.1">
    <property type="nucleotide sequence ID" value="NC_015690.1"/>
</dbReference>
<dbReference type="InterPro" id="IPR008979">
    <property type="entry name" value="Galactose-bd-like_sf"/>
</dbReference>
<dbReference type="EMBL" id="CP002869">
    <property type="protein sequence ID" value="AEI43543.1"/>
    <property type="molecule type" value="Genomic_DNA"/>
</dbReference>
<proteinExistence type="inferred from homology"/>
<evidence type="ECO:0000259" key="4">
    <source>
        <dbReference type="PROSITE" id="PS51762"/>
    </source>
</evidence>
<dbReference type="SUPFAM" id="SSF49899">
    <property type="entry name" value="Concanavalin A-like lectins/glucanases"/>
    <property type="match status" value="1"/>
</dbReference>
<dbReference type="KEGG" id="pms:KNP414_05018"/>
<feature type="chain" id="PRO_5003370780" evidence="3">
    <location>
        <begin position="31"/>
        <end position="1061"/>
    </location>
</feature>
<feature type="domain" description="GH16" evidence="4">
    <location>
        <begin position="47"/>
        <end position="309"/>
    </location>
</feature>
<evidence type="ECO:0000256" key="2">
    <source>
        <dbReference type="ARBA" id="ARBA00022801"/>
    </source>
</evidence>
<dbReference type="GO" id="GO:0004553">
    <property type="term" value="F:hydrolase activity, hydrolyzing O-glycosyl compounds"/>
    <property type="evidence" value="ECO:0007669"/>
    <property type="project" value="InterPro"/>
</dbReference>
<feature type="signal peptide" evidence="3">
    <location>
        <begin position="1"/>
        <end position="30"/>
    </location>
</feature>
<reference evidence="6" key="1">
    <citation type="submission" date="2011-06" db="EMBL/GenBank/DDBJ databases">
        <title>Complete genome sequence of Paenibacillus mucilaginosus KNP414.</title>
        <authorList>
            <person name="Wang J."/>
            <person name="Hu S."/>
            <person name="Hu X."/>
            <person name="Zhang B."/>
            <person name="Dong D."/>
            <person name="Zhang S."/>
            <person name="Zhao K."/>
            <person name="Wu D."/>
        </authorList>
    </citation>
    <scope>NUCLEOTIDE SEQUENCE [LARGE SCALE GENOMIC DNA]</scope>
    <source>
        <strain evidence="6">KNP414</strain>
    </source>
</reference>
<reference evidence="5 6" key="2">
    <citation type="journal article" date="2013" name="Genome Announc.">
        <title>Genome Sequence of Growth-Improving Paenibacillus mucilaginosus Strain KNP414.</title>
        <authorList>
            <person name="Lu J.J."/>
            <person name="Wang J.F."/>
            <person name="Hu X.F."/>
        </authorList>
    </citation>
    <scope>NUCLEOTIDE SEQUENCE [LARGE SCALE GENOMIC DNA]</scope>
    <source>
        <strain evidence="5 6">KNP414</strain>
    </source>
</reference>
<dbReference type="HOGENOM" id="CLU_004151_0_0_9"/>
<dbReference type="PANTHER" id="PTHR10963">
    <property type="entry name" value="GLYCOSYL HYDROLASE-RELATED"/>
    <property type="match status" value="1"/>
</dbReference>
<keyword evidence="3" id="KW-0732">Signal</keyword>
<dbReference type="InterPro" id="IPR050546">
    <property type="entry name" value="Glycosyl_Hydrlase_16"/>
</dbReference>
<dbReference type="AlphaFoldDB" id="F8FLH5"/>
<dbReference type="Pfam" id="PF07550">
    <property type="entry name" value="Shr-like_HID"/>
    <property type="match status" value="1"/>
</dbReference>
<gene>
    <name evidence="5" type="ordered locus">KNP414_05018</name>
</gene>
<evidence type="ECO:0000313" key="5">
    <source>
        <dbReference type="EMBL" id="AEI43543.1"/>
    </source>
</evidence>
<evidence type="ECO:0000256" key="1">
    <source>
        <dbReference type="ARBA" id="ARBA00006865"/>
    </source>
</evidence>
<dbReference type="SUPFAM" id="SSF49785">
    <property type="entry name" value="Galactose-binding domain-like"/>
    <property type="match status" value="4"/>
</dbReference>
<dbReference type="InterPro" id="IPR003305">
    <property type="entry name" value="CenC_carb-bd"/>
</dbReference>
<dbReference type="Gene3D" id="2.60.120.200">
    <property type="match status" value="1"/>
</dbReference>
<dbReference type="InterPro" id="IPR011432">
    <property type="entry name" value="Shr-like_HID"/>
</dbReference>